<dbReference type="EMBL" id="LR743598">
    <property type="protein sequence ID" value="CAA2629269.1"/>
    <property type="molecule type" value="Genomic_DNA"/>
</dbReference>
<proteinExistence type="predicted"/>
<sequence>MASSYLFAGTAGPPSQMQLLPGRRFGGPPFVRFCGPGSPSPPALSSACLPRSSISGITSYSSHASASVRPTPSAAAADSADSAASSRQPQPFSVLFVCLGVFSSLVTNKGLDAHFKIDSAGPSAITRNGDRDTSISRPIRPSDFKDFDLILAMDLQNKDDILAKYELWSFKEPLPADAQRKVKLICSYCTKHRGQKAGSILWWEGFEKFFDPARRRFLQEGACEAALDEILADSSST</sequence>
<name>A0A7I8JG79_SPIIN</name>
<dbReference type="Proteomes" id="UP001189122">
    <property type="component" value="Unassembled WGS sequence"/>
</dbReference>
<evidence type="ECO:0000313" key="2">
    <source>
        <dbReference type="EMBL" id="CAA2629269.1"/>
    </source>
</evidence>
<dbReference type="InterPro" id="IPR023485">
    <property type="entry name" value="Ptyr_pPase"/>
</dbReference>
<evidence type="ECO:0000313" key="3">
    <source>
        <dbReference type="Proteomes" id="UP001189122"/>
    </source>
</evidence>
<dbReference type="Gene3D" id="3.40.50.2300">
    <property type="match status" value="1"/>
</dbReference>
<dbReference type="PANTHER" id="PTHR47439">
    <property type="entry name" value="LOW MOLECULAR WEIGHT PHOSPHOTYROSINE PROTEIN PHOSPHATASE-RELATED"/>
    <property type="match status" value="1"/>
</dbReference>
<dbReference type="InterPro" id="IPR052995">
    <property type="entry name" value="LMW-PTP"/>
</dbReference>
<dbReference type="AlphaFoldDB" id="A0A7I8JG79"/>
<feature type="domain" description="Phosphotyrosine protein phosphatase I" evidence="1">
    <location>
        <begin position="92"/>
        <end position="195"/>
    </location>
</feature>
<accession>A0A7I8JG79</accession>
<dbReference type="EMBL" id="CACRZD030000011">
    <property type="protein sequence ID" value="CAA6668513.1"/>
    <property type="molecule type" value="Genomic_DNA"/>
</dbReference>
<organism evidence="2">
    <name type="scientific">Spirodela intermedia</name>
    <name type="common">Intermediate duckweed</name>
    <dbReference type="NCBI Taxonomy" id="51605"/>
    <lineage>
        <taxon>Eukaryota</taxon>
        <taxon>Viridiplantae</taxon>
        <taxon>Streptophyta</taxon>
        <taxon>Embryophyta</taxon>
        <taxon>Tracheophyta</taxon>
        <taxon>Spermatophyta</taxon>
        <taxon>Magnoliopsida</taxon>
        <taxon>Liliopsida</taxon>
        <taxon>Araceae</taxon>
        <taxon>Lemnoideae</taxon>
        <taxon>Spirodela</taxon>
    </lineage>
</organism>
<protein>
    <recommendedName>
        <fullName evidence="1">Phosphotyrosine protein phosphatase I domain-containing protein</fullName>
    </recommendedName>
</protein>
<reference evidence="2 3" key="1">
    <citation type="submission" date="2019-12" db="EMBL/GenBank/DDBJ databases">
        <authorList>
            <person name="Scholz U."/>
            <person name="Mascher M."/>
            <person name="Fiebig A."/>
        </authorList>
    </citation>
    <scope>NUCLEOTIDE SEQUENCE</scope>
</reference>
<dbReference type="SUPFAM" id="SSF52788">
    <property type="entry name" value="Phosphotyrosine protein phosphatases I"/>
    <property type="match status" value="1"/>
</dbReference>
<dbReference type="SMART" id="SM00226">
    <property type="entry name" value="LMWPc"/>
    <property type="match status" value="1"/>
</dbReference>
<gene>
    <name evidence="2" type="ORF">SI7747_11014907</name>
</gene>
<evidence type="ECO:0000259" key="1">
    <source>
        <dbReference type="SMART" id="SM00226"/>
    </source>
</evidence>
<dbReference type="InterPro" id="IPR036196">
    <property type="entry name" value="Ptyr_pPase_sf"/>
</dbReference>
<dbReference type="PANTHER" id="PTHR47439:SF1">
    <property type="entry name" value="ACID PHOSPHATASE"/>
    <property type="match status" value="1"/>
</dbReference>
<keyword evidence="3" id="KW-1185">Reference proteome</keyword>